<sequence>MPAAGFRREEACPCKMSAGGSVDCRKPQQLHLSAHWAAESVGRTFSPQGTCAGGFRRPLLSLIRRMFQAAETVRGKITPPLCASQWAGDTNRRAPARVDSAARCGLSFSGNFQPQRVLAGRSCRPIVLYNGRDVLAARLVCRWILPPLAVSHSAGASGRRDCARADRAAQGELLLGRRFGLQGVYTGGFRRSLWFTFGGCFWPQRFHLWAS</sequence>
<comment type="caution">
    <text evidence="1">The sequence shown here is derived from an EMBL/GenBank/DDBJ whole genome shotgun (WGS) entry which is preliminary data.</text>
</comment>
<gene>
    <name evidence="1" type="ORF">R3P38DRAFT_2759227</name>
</gene>
<proteinExistence type="predicted"/>
<keyword evidence="2" id="KW-1185">Reference proteome</keyword>
<name>A0AAW0E6L7_9AGAR</name>
<organism evidence="1 2">
    <name type="scientific">Favolaschia claudopus</name>
    <dbReference type="NCBI Taxonomy" id="2862362"/>
    <lineage>
        <taxon>Eukaryota</taxon>
        <taxon>Fungi</taxon>
        <taxon>Dikarya</taxon>
        <taxon>Basidiomycota</taxon>
        <taxon>Agaricomycotina</taxon>
        <taxon>Agaricomycetes</taxon>
        <taxon>Agaricomycetidae</taxon>
        <taxon>Agaricales</taxon>
        <taxon>Marasmiineae</taxon>
        <taxon>Mycenaceae</taxon>
        <taxon>Favolaschia</taxon>
    </lineage>
</organism>
<dbReference type="EMBL" id="JAWWNJ010000003">
    <property type="protein sequence ID" value="KAK7059857.1"/>
    <property type="molecule type" value="Genomic_DNA"/>
</dbReference>
<evidence type="ECO:0000313" key="2">
    <source>
        <dbReference type="Proteomes" id="UP001362999"/>
    </source>
</evidence>
<dbReference type="AlphaFoldDB" id="A0AAW0E6L7"/>
<protein>
    <submittedName>
        <fullName evidence="1">Uncharacterized protein</fullName>
    </submittedName>
</protein>
<evidence type="ECO:0000313" key="1">
    <source>
        <dbReference type="EMBL" id="KAK7059857.1"/>
    </source>
</evidence>
<reference evidence="1 2" key="1">
    <citation type="journal article" date="2024" name="J Genomics">
        <title>Draft genome sequencing and assembly of Favolaschia claudopus CIRM-BRFM 2984 isolated from oak limbs.</title>
        <authorList>
            <person name="Navarro D."/>
            <person name="Drula E."/>
            <person name="Chaduli D."/>
            <person name="Cazenave R."/>
            <person name="Ahrendt S."/>
            <person name="Wang J."/>
            <person name="Lipzen A."/>
            <person name="Daum C."/>
            <person name="Barry K."/>
            <person name="Grigoriev I.V."/>
            <person name="Favel A."/>
            <person name="Rosso M.N."/>
            <person name="Martin F."/>
        </authorList>
    </citation>
    <scope>NUCLEOTIDE SEQUENCE [LARGE SCALE GENOMIC DNA]</scope>
    <source>
        <strain evidence="1 2">CIRM-BRFM 2984</strain>
    </source>
</reference>
<dbReference type="Proteomes" id="UP001362999">
    <property type="component" value="Unassembled WGS sequence"/>
</dbReference>
<accession>A0AAW0E6L7</accession>